<comment type="caution">
    <text evidence="2">The sequence shown here is derived from an EMBL/GenBank/DDBJ whole genome shotgun (WGS) entry which is preliminary data.</text>
</comment>
<dbReference type="AlphaFoldDB" id="A0A399RZG7"/>
<feature type="transmembrane region" description="Helical" evidence="1">
    <location>
        <begin position="303"/>
        <end position="323"/>
    </location>
</feature>
<feature type="transmembrane region" description="Helical" evidence="1">
    <location>
        <begin position="361"/>
        <end position="378"/>
    </location>
</feature>
<evidence type="ECO:0008006" key="4">
    <source>
        <dbReference type="Google" id="ProtNLM"/>
    </source>
</evidence>
<organism evidence="2 3">
    <name type="scientific">Pontibacter oryzae</name>
    <dbReference type="NCBI Taxonomy" id="2304593"/>
    <lineage>
        <taxon>Bacteria</taxon>
        <taxon>Pseudomonadati</taxon>
        <taxon>Bacteroidota</taxon>
        <taxon>Cytophagia</taxon>
        <taxon>Cytophagales</taxon>
        <taxon>Hymenobacteraceae</taxon>
        <taxon>Pontibacter</taxon>
    </lineage>
</organism>
<keyword evidence="1" id="KW-0472">Membrane</keyword>
<proteinExistence type="predicted"/>
<evidence type="ECO:0000313" key="2">
    <source>
        <dbReference type="EMBL" id="RIJ37330.1"/>
    </source>
</evidence>
<feature type="transmembrane region" description="Helical" evidence="1">
    <location>
        <begin position="176"/>
        <end position="204"/>
    </location>
</feature>
<feature type="transmembrane region" description="Helical" evidence="1">
    <location>
        <begin position="335"/>
        <end position="355"/>
    </location>
</feature>
<feature type="transmembrane region" description="Helical" evidence="1">
    <location>
        <begin position="98"/>
        <end position="117"/>
    </location>
</feature>
<feature type="transmembrane region" description="Helical" evidence="1">
    <location>
        <begin position="216"/>
        <end position="234"/>
    </location>
</feature>
<protein>
    <recommendedName>
        <fullName evidence="4">Glycosyltransferase RgtA/B/C/D-like domain-containing protein</fullName>
    </recommendedName>
</protein>
<dbReference type="EMBL" id="QWGE01000003">
    <property type="protein sequence ID" value="RIJ37330.1"/>
    <property type="molecule type" value="Genomic_DNA"/>
</dbReference>
<keyword evidence="3" id="KW-1185">Reference proteome</keyword>
<feature type="transmembrane region" description="Helical" evidence="1">
    <location>
        <begin position="70"/>
        <end position="91"/>
    </location>
</feature>
<keyword evidence="1" id="KW-1133">Transmembrane helix</keyword>
<feature type="transmembrane region" description="Helical" evidence="1">
    <location>
        <begin position="145"/>
        <end position="164"/>
    </location>
</feature>
<feature type="transmembrane region" description="Helical" evidence="1">
    <location>
        <begin position="30"/>
        <end position="50"/>
    </location>
</feature>
<accession>A0A399RZG7</accession>
<sequence length="397" mass="45511">MAHHIYGKLRTQKKAAAAWLAAPKRLQLLILLRLLMNIALYFRFGVKIVFDSHRYLAYADSLMAGETYWYRADSILYSGYTFFLTAILHLLELPIKSVILIQVLVSGLALICLYSAVYNLTSNRVSSFICSFLYIAWPEIHLWNFYIHTESLYISTSIFILYYLSIKTKSRFDTIACALLFLFVVVLRPNGFFLVIGVIGYLIHRFHERFSQSSKLTFSVITLPFLAYGAYISLEIYSPINSLLQGHAIQGYQDVRINMKPMPSNTAGAGVMQMFYIVADQPVNYIKLLLLRFGYFWGQVRPYYSVIHNATIVVFYLPAYFFALKGFRKILQHPIYTFMLTVMSLQTLMVMALAVDWDNRFMVPLLPYIFVFTSIGLTSSSTYNHVSSVASQTGSIV</sequence>
<gene>
    <name evidence="2" type="ORF">D1627_09325</name>
</gene>
<evidence type="ECO:0000256" key="1">
    <source>
        <dbReference type="SAM" id="Phobius"/>
    </source>
</evidence>
<keyword evidence="1" id="KW-0812">Transmembrane</keyword>
<reference evidence="3" key="1">
    <citation type="submission" date="2018-08" db="EMBL/GenBank/DDBJ databases">
        <title>Mucilaginibacter sp. MYSH2.</title>
        <authorList>
            <person name="Seo T."/>
        </authorList>
    </citation>
    <scope>NUCLEOTIDE SEQUENCE [LARGE SCALE GENOMIC DNA]</scope>
    <source>
        <strain evidence="3">KIRAN</strain>
    </source>
</reference>
<dbReference type="Proteomes" id="UP000266005">
    <property type="component" value="Unassembled WGS sequence"/>
</dbReference>
<name>A0A399RZG7_9BACT</name>
<evidence type="ECO:0000313" key="3">
    <source>
        <dbReference type="Proteomes" id="UP000266005"/>
    </source>
</evidence>